<evidence type="ECO:0000256" key="2">
    <source>
        <dbReference type="ARBA" id="ARBA00022741"/>
    </source>
</evidence>
<dbReference type="Gene3D" id="3.40.250.10">
    <property type="entry name" value="Rhodanese-like domain"/>
    <property type="match status" value="1"/>
</dbReference>
<dbReference type="Gene3D" id="3.40.50.720">
    <property type="entry name" value="NAD(P)-binding Rossmann-like Domain"/>
    <property type="match status" value="1"/>
</dbReference>
<dbReference type="Pfam" id="PF00899">
    <property type="entry name" value="ThiF"/>
    <property type="match status" value="1"/>
</dbReference>
<protein>
    <recommendedName>
        <fullName evidence="4">Rhodanese domain-containing protein</fullName>
    </recommendedName>
</protein>
<keyword evidence="3" id="KW-0067">ATP-binding</keyword>
<dbReference type="InterPro" id="IPR035985">
    <property type="entry name" value="Ubiquitin-activating_enz"/>
</dbReference>
<evidence type="ECO:0000313" key="6">
    <source>
        <dbReference type="Proteomes" id="UP000325113"/>
    </source>
</evidence>
<dbReference type="InterPro" id="IPR000594">
    <property type="entry name" value="ThiF_NAD_FAD-bd"/>
</dbReference>
<accession>A0A5A8DEJ1</accession>
<dbReference type="SMART" id="SM00450">
    <property type="entry name" value="RHOD"/>
    <property type="match status" value="1"/>
</dbReference>
<name>A0A5A8DEJ1_CAFRO</name>
<dbReference type="PANTHER" id="PTHR10953">
    <property type="entry name" value="UBIQUITIN-ACTIVATING ENZYME E1"/>
    <property type="match status" value="1"/>
</dbReference>
<evidence type="ECO:0000313" key="5">
    <source>
        <dbReference type="EMBL" id="KAA0163782.1"/>
    </source>
</evidence>
<dbReference type="AlphaFoldDB" id="A0A5A8DEJ1"/>
<dbReference type="GO" id="GO:0002143">
    <property type="term" value="P:tRNA wobble position uridine thiolation"/>
    <property type="evidence" value="ECO:0007669"/>
    <property type="project" value="TreeGrafter"/>
</dbReference>
<dbReference type="CDD" id="cd00757">
    <property type="entry name" value="ThiF_MoeB_HesA_family"/>
    <property type="match status" value="1"/>
</dbReference>
<dbReference type="GO" id="GO:0004792">
    <property type="term" value="F:thiosulfate-cyanide sulfurtransferase activity"/>
    <property type="evidence" value="ECO:0007669"/>
    <property type="project" value="TreeGrafter"/>
</dbReference>
<keyword evidence="1" id="KW-0808">Transferase</keyword>
<dbReference type="PANTHER" id="PTHR10953:SF102">
    <property type="entry name" value="ADENYLYLTRANSFERASE AND SULFURTRANSFERASE MOCS3"/>
    <property type="match status" value="1"/>
</dbReference>
<organism evidence="5 6">
    <name type="scientific">Cafeteria roenbergensis</name>
    <name type="common">Marine flagellate</name>
    <dbReference type="NCBI Taxonomy" id="33653"/>
    <lineage>
        <taxon>Eukaryota</taxon>
        <taxon>Sar</taxon>
        <taxon>Stramenopiles</taxon>
        <taxon>Bigyra</taxon>
        <taxon>Opalozoa</taxon>
        <taxon>Bicosoecida</taxon>
        <taxon>Cafeteriaceae</taxon>
        <taxon>Cafeteria</taxon>
    </lineage>
</organism>
<dbReference type="InterPro" id="IPR001763">
    <property type="entry name" value="Rhodanese-like_dom"/>
</dbReference>
<reference evidence="5 6" key="1">
    <citation type="submission" date="2019-07" db="EMBL/GenBank/DDBJ databases">
        <title>Genomes of Cafeteria roenbergensis.</title>
        <authorList>
            <person name="Fischer M.G."/>
            <person name="Hackl T."/>
            <person name="Roman M."/>
        </authorList>
    </citation>
    <scope>NUCLEOTIDE SEQUENCE [LARGE SCALE GENOMIC DNA]</scope>
    <source>
        <strain evidence="5 6">Cflag</strain>
    </source>
</reference>
<dbReference type="GO" id="GO:0005524">
    <property type="term" value="F:ATP binding"/>
    <property type="evidence" value="ECO:0007669"/>
    <property type="project" value="UniProtKB-KW"/>
</dbReference>
<dbReference type="InterPro" id="IPR045886">
    <property type="entry name" value="ThiF/MoeB/HesA"/>
</dbReference>
<dbReference type="SUPFAM" id="SSF69572">
    <property type="entry name" value="Activating enzymes of the ubiquitin-like proteins"/>
    <property type="match status" value="1"/>
</dbReference>
<feature type="domain" description="Rhodanese" evidence="4">
    <location>
        <begin position="399"/>
        <end position="498"/>
    </location>
</feature>
<gene>
    <name evidence="5" type="ORF">FNF31_02636</name>
</gene>
<dbReference type="SUPFAM" id="SSF52821">
    <property type="entry name" value="Rhodanese/Cell cycle control phosphatase"/>
    <property type="match status" value="1"/>
</dbReference>
<dbReference type="GO" id="GO:0005737">
    <property type="term" value="C:cytoplasm"/>
    <property type="evidence" value="ECO:0007669"/>
    <property type="project" value="TreeGrafter"/>
</dbReference>
<evidence type="ECO:0000256" key="1">
    <source>
        <dbReference type="ARBA" id="ARBA00022679"/>
    </source>
</evidence>
<dbReference type="FunFam" id="3.40.50.720:FF:000033">
    <property type="entry name" value="Adenylyltransferase and sulfurtransferase MOCS3"/>
    <property type="match status" value="1"/>
</dbReference>
<sequence length="500" mass="49476">MAASAPGAQGRLSGEDVQRYSRQMLVPGFFGGAAGQLRLKQAHILVVGCGGLGCPSAMCLAGAGVGTISLVDDDVVATSNLHRQLAHTSVGAERGQAKVDSLKDAMLRLNPTVDVRTLRARVNEHNALELVRGSTVVLDCTDNPATRYLVGDACALAGVPLVSAAALGCDGQLSLHGYRDGPCYRCLHPSPPPRGTVGSCDESGVLGPVTSTMGSLQAMEALKVVAGADPASTLSGKLLSVDAADARFRVVKLRGRRPECPACGASGGAGAWTMAKTGEQLRSLGVLAEEGTTACAPCEAAAASTTTAAAATAAAAVDSATGGGSGSGATARWCASLPLEAAAEVLRPLSAGAGGVAGAVATLAYMPAGGAAEAVAGGEARTVDLPGPAASGEGSKALRAVVLDVRSTMQRAICRLPGSLHTPLAGFPPASSDGGAAPAPPSLLEAMSRLGAGAVVCVCRRGVDSLTAAKRLRAAGLVAVSAAGGLNGFKAHCDAGFPAY</sequence>
<dbReference type="Proteomes" id="UP000325113">
    <property type="component" value="Unassembled WGS sequence"/>
</dbReference>
<dbReference type="GO" id="GO:0042292">
    <property type="term" value="F:URM1 activating enzyme activity"/>
    <property type="evidence" value="ECO:0007669"/>
    <property type="project" value="TreeGrafter"/>
</dbReference>
<dbReference type="InterPro" id="IPR036873">
    <property type="entry name" value="Rhodanese-like_dom_sf"/>
</dbReference>
<comment type="caution">
    <text evidence="5">The sequence shown here is derived from an EMBL/GenBank/DDBJ whole genome shotgun (WGS) entry which is preliminary data.</text>
</comment>
<proteinExistence type="predicted"/>
<dbReference type="PROSITE" id="PS50206">
    <property type="entry name" value="RHODANESE_3"/>
    <property type="match status" value="1"/>
</dbReference>
<dbReference type="GO" id="GO:0016779">
    <property type="term" value="F:nucleotidyltransferase activity"/>
    <property type="evidence" value="ECO:0007669"/>
    <property type="project" value="TreeGrafter"/>
</dbReference>
<dbReference type="EMBL" id="VLTM01000020">
    <property type="protein sequence ID" value="KAA0163782.1"/>
    <property type="molecule type" value="Genomic_DNA"/>
</dbReference>
<evidence type="ECO:0000256" key="3">
    <source>
        <dbReference type="ARBA" id="ARBA00022840"/>
    </source>
</evidence>
<keyword evidence="2" id="KW-0547">Nucleotide-binding</keyword>
<dbReference type="GO" id="GO:0032447">
    <property type="term" value="P:protein urmylation"/>
    <property type="evidence" value="ECO:0007669"/>
    <property type="project" value="TreeGrafter"/>
</dbReference>
<evidence type="ECO:0000259" key="4">
    <source>
        <dbReference type="PROSITE" id="PS50206"/>
    </source>
</evidence>